<evidence type="ECO:0000313" key="4">
    <source>
        <dbReference type="EMBL" id="SNQ45616.1"/>
    </source>
</evidence>
<feature type="domain" description="SWIM-type" evidence="3">
    <location>
        <begin position="109"/>
        <end position="144"/>
    </location>
</feature>
<evidence type="ECO:0000313" key="5">
    <source>
        <dbReference type="Proteomes" id="UP000234331"/>
    </source>
</evidence>
<dbReference type="PANTHER" id="PTHR38133">
    <property type="entry name" value="SLR1429 PROTEIN"/>
    <property type="match status" value="1"/>
</dbReference>
<evidence type="ECO:0000256" key="2">
    <source>
        <dbReference type="SAM" id="MobiDB-lite"/>
    </source>
</evidence>
<keyword evidence="5" id="KW-1185">Reference proteome</keyword>
<dbReference type="PROSITE" id="PS50966">
    <property type="entry name" value="ZF_SWIM"/>
    <property type="match status" value="1"/>
</dbReference>
<reference evidence="4 5" key="1">
    <citation type="submission" date="2017-06" db="EMBL/GenBank/DDBJ databases">
        <authorList>
            <person name="Kim H.J."/>
            <person name="Triplett B.A."/>
        </authorList>
    </citation>
    <scope>NUCLEOTIDE SEQUENCE [LARGE SCALE GENOMIC DNA]</scope>
    <source>
        <strain evidence="4">FRACA_ARgP5</strain>
    </source>
</reference>
<keyword evidence="1" id="KW-0862">Zinc</keyword>
<evidence type="ECO:0000256" key="1">
    <source>
        <dbReference type="PROSITE-ProRule" id="PRU00325"/>
    </source>
</evidence>
<evidence type="ECO:0000259" key="3">
    <source>
        <dbReference type="PROSITE" id="PS50966"/>
    </source>
</evidence>
<organism evidence="4 5">
    <name type="scientific">Frankia canadensis</name>
    <dbReference type="NCBI Taxonomy" id="1836972"/>
    <lineage>
        <taxon>Bacteria</taxon>
        <taxon>Bacillati</taxon>
        <taxon>Actinomycetota</taxon>
        <taxon>Actinomycetes</taxon>
        <taxon>Frankiales</taxon>
        <taxon>Frankiaceae</taxon>
        <taxon>Frankia</taxon>
    </lineage>
</organism>
<protein>
    <recommendedName>
        <fullName evidence="3">SWIM-type domain-containing protein</fullName>
    </recommendedName>
</protein>
<feature type="compositionally biased region" description="Low complexity" evidence="2">
    <location>
        <begin position="226"/>
        <end position="237"/>
    </location>
</feature>
<dbReference type="Pfam" id="PF04434">
    <property type="entry name" value="SWIM"/>
    <property type="match status" value="1"/>
</dbReference>
<gene>
    <name evidence="4" type="ORF">FRACA_1040021</name>
</gene>
<proteinExistence type="predicted"/>
<accession>A0A2I2KIY0</accession>
<dbReference type="PANTHER" id="PTHR38133:SF1">
    <property type="entry name" value="SLR1429 PROTEIN"/>
    <property type="match status" value="1"/>
</dbReference>
<dbReference type="Proteomes" id="UP000234331">
    <property type="component" value="Unassembled WGS sequence"/>
</dbReference>
<sequence>MMAASGHSDWSRRFLALIEELGMTGAVRGGRRLVRAGAVISVRRSGNLVVALVRDGEDEVHKARLAFGTFSGGQWARLERALAARAGYAASLLAGTVPADIDRVFTALGLSPLPTGADDLAMDCSCPDWQRPCAHLAAACHALAEHLDRDPFEVLALRGRERDVLLDGLRTHRGIPAPVPDTQPGEAATEADGSSTAAPDPGVFWTGGILRPVDDLGSSGDGGSGADAESGADAGSGRVPAGPPDGLLDQCGPLVVDGSADLRDVLRPAYAAFTRVARNAATDPPPTAS</sequence>
<keyword evidence="1" id="KW-0479">Metal-binding</keyword>
<keyword evidence="1" id="KW-0863">Zinc-finger</keyword>
<dbReference type="AlphaFoldDB" id="A0A2I2KIY0"/>
<dbReference type="GO" id="GO:0008270">
    <property type="term" value="F:zinc ion binding"/>
    <property type="evidence" value="ECO:0007669"/>
    <property type="project" value="UniProtKB-KW"/>
</dbReference>
<dbReference type="InterPro" id="IPR007527">
    <property type="entry name" value="Znf_SWIM"/>
</dbReference>
<name>A0A2I2KIY0_9ACTN</name>
<feature type="region of interest" description="Disordered" evidence="2">
    <location>
        <begin position="172"/>
        <end position="250"/>
    </location>
</feature>
<dbReference type="EMBL" id="FZMO01000007">
    <property type="protein sequence ID" value="SNQ45616.1"/>
    <property type="molecule type" value="Genomic_DNA"/>
</dbReference>